<dbReference type="Gene3D" id="3.30.2070.10">
    <property type="entry name" value="Formate dehydrogenase/DMSO reductase"/>
    <property type="match status" value="1"/>
</dbReference>
<dbReference type="SUPFAM" id="SSF53706">
    <property type="entry name" value="Formate dehydrogenase/DMSO reductase, domains 1-3"/>
    <property type="match status" value="1"/>
</dbReference>
<reference evidence="7" key="1">
    <citation type="submission" date="2021-03" db="EMBL/GenBank/DDBJ databases">
        <title>Acanthopleuribacteraceae sp. M133.</title>
        <authorList>
            <person name="Wang G."/>
        </authorList>
    </citation>
    <scope>NUCLEOTIDE SEQUENCE</scope>
    <source>
        <strain evidence="7">M133</strain>
    </source>
</reference>
<name>A0A8A4TXB8_SULCO</name>
<evidence type="ECO:0000256" key="2">
    <source>
        <dbReference type="ARBA" id="ARBA00022723"/>
    </source>
</evidence>
<dbReference type="RefSeq" id="WP_237384077.1">
    <property type="nucleotide sequence ID" value="NZ_CP071793.1"/>
</dbReference>
<keyword evidence="4" id="KW-0411">Iron-sulfur</keyword>
<dbReference type="PROSITE" id="PS51257">
    <property type="entry name" value="PROKAR_LIPOPROTEIN"/>
    <property type="match status" value="1"/>
</dbReference>
<dbReference type="Pfam" id="PF12838">
    <property type="entry name" value="Fer4_7"/>
    <property type="match status" value="1"/>
</dbReference>
<keyword evidence="3" id="KW-0408">Iron</keyword>
<dbReference type="InterPro" id="IPR050954">
    <property type="entry name" value="ET_IronSulfur_Cluster-Binding"/>
</dbReference>
<dbReference type="InterPro" id="IPR017896">
    <property type="entry name" value="4Fe4S_Fe-S-bd"/>
</dbReference>
<dbReference type="Proteomes" id="UP000663929">
    <property type="component" value="Chromosome"/>
</dbReference>
<keyword evidence="8" id="KW-1185">Reference proteome</keyword>
<dbReference type="SUPFAM" id="SSF54862">
    <property type="entry name" value="4Fe-4S ferredoxins"/>
    <property type="match status" value="1"/>
</dbReference>
<dbReference type="Gene3D" id="3.30.70.20">
    <property type="match status" value="2"/>
</dbReference>
<accession>A0A8A4TXB8</accession>
<dbReference type="GO" id="GO:0051539">
    <property type="term" value="F:4 iron, 4 sulfur cluster binding"/>
    <property type="evidence" value="ECO:0007669"/>
    <property type="project" value="UniProtKB-KW"/>
</dbReference>
<evidence type="ECO:0000256" key="1">
    <source>
        <dbReference type="ARBA" id="ARBA00022485"/>
    </source>
</evidence>
<dbReference type="AlphaFoldDB" id="A0A8A4TXB8"/>
<evidence type="ECO:0000259" key="5">
    <source>
        <dbReference type="PROSITE" id="PS51379"/>
    </source>
</evidence>
<dbReference type="PROSITE" id="PS51318">
    <property type="entry name" value="TAT"/>
    <property type="match status" value="1"/>
</dbReference>
<dbReference type="GO" id="GO:0016491">
    <property type="term" value="F:oxidoreductase activity"/>
    <property type="evidence" value="ECO:0007669"/>
    <property type="project" value="InterPro"/>
</dbReference>
<feature type="domain" description="4Fe-4S ferredoxin-type" evidence="5">
    <location>
        <begin position="844"/>
        <end position="875"/>
    </location>
</feature>
<keyword evidence="2" id="KW-0479">Metal-binding</keyword>
<dbReference type="Gene3D" id="2.20.25.90">
    <property type="entry name" value="ADC-like domains"/>
    <property type="match status" value="1"/>
</dbReference>
<feature type="domain" description="4Fe-4S ferredoxin-type" evidence="5">
    <location>
        <begin position="785"/>
        <end position="815"/>
    </location>
</feature>
<dbReference type="KEGG" id="scor:J3U87_16145"/>
<sequence length="1019" mass="111814">MANKINRRDFLGLMGLGGVGAATLSCDLSPTDYEEGFDEKWKPWVDPIAGEVPYVPRYYATTTSESNGVGLWIKTINGRAVKTEGNPEHPINRGSLSARQQSVMQGLYSPDRIRKPLYKGKPITRARAAEILTEQMNANKGKNISALTGPIGGSLADLWTTFVSQMGSGSLVRYEAFHSGEWAGASNKVFGQNAVPYINLAGTDMILSLGARFLDDWGDGNAHERNWAKMKELDHGKRGRHVQVEPRTSVTGAAADSLLLCKPGTETVLALALLKELAAGSSALTAEEQSTVAGLVASASLDDAAKTCGIKVAKLRTLIDELKHAKSPVVLPAETTVLGHQSQAHHIAVLLINKCLGGIGKHFNYSAAKPAKDVISHRDIVDLVTQLNNGAVDVLILRGGPNPAYSLSPKLKFKDAVGKAGFKIAFADTMDETVALADLVIPNLHDLEAWGEVNPYAGLDMLQQPVMRPRWDMMQAEDHLIQILAQAAPGIVAQENYREYLKASWFGRFASGSADQEAFWRYSLKKGGRFEMAESGENLPLSGDLGGDVFANVQPMGSKGTKLIVLSSARHGDGQAAPRGWMQELPDPMNGVTWDSFLEVNRTYGTSAGWQIGDEVSFSVNGVEVTLPVMLSDTCPDGVVYFETGMGREGIDERYCRGVNAFSMFTGEVNDGGRFAFEPANVTLNKTGGRTKLATLHIPGLGDQLNTPLTGTDKTDSRFTRDLFQTVGISELSGHGDGHHGGGHHGPLNKKVAFPEHQDKNFYYDRSEDPLVVGRSETFYDPYKWEMAIDLDKCTGCGSCVTACYAENNLPVVGKDQVAKGREMAWLRINRYLSYTEEEDHTEVKAYFLPMMCQQCGNAPCESVCPSLATYHNKEGLNAMVYNRCVGTRYCANNCSYKVRRFNWFTFDWDEDAKWYTNPDVTVRHKGVMEKCTFCVHRFRDARNKAKDEGREIRDGEVQTACQQVCATGAISFGNYMDESSEVHHLAHDQRAYRALDSHLYTKPGVSYLKRTVFDKGHA</sequence>
<dbReference type="InterPro" id="IPR006311">
    <property type="entry name" value="TAT_signal"/>
</dbReference>
<evidence type="ECO:0000313" key="8">
    <source>
        <dbReference type="Proteomes" id="UP000663929"/>
    </source>
</evidence>
<organism evidence="7 8">
    <name type="scientific">Sulfidibacter corallicola</name>
    <dbReference type="NCBI Taxonomy" id="2818388"/>
    <lineage>
        <taxon>Bacteria</taxon>
        <taxon>Pseudomonadati</taxon>
        <taxon>Acidobacteriota</taxon>
        <taxon>Holophagae</taxon>
        <taxon>Acanthopleuribacterales</taxon>
        <taxon>Acanthopleuribacteraceae</taxon>
        <taxon>Sulfidibacter</taxon>
    </lineage>
</organism>
<dbReference type="PROSITE" id="PS51669">
    <property type="entry name" value="4FE4S_MOW_BIS_MGD"/>
    <property type="match status" value="1"/>
</dbReference>
<gene>
    <name evidence="7" type="ORF">J3U87_16145</name>
</gene>
<keyword evidence="1" id="KW-0004">4Fe-4S</keyword>
<proteinExistence type="predicted"/>
<feature type="domain" description="4Fe-4S Mo/W bis-MGD-type" evidence="6">
    <location>
        <begin position="49"/>
        <end position="111"/>
    </location>
</feature>
<protein>
    <submittedName>
        <fullName evidence="7">4Fe-4S dicluster domain-containing protein</fullName>
    </submittedName>
</protein>
<evidence type="ECO:0000259" key="6">
    <source>
        <dbReference type="PROSITE" id="PS51669"/>
    </source>
</evidence>
<evidence type="ECO:0000256" key="4">
    <source>
        <dbReference type="ARBA" id="ARBA00023014"/>
    </source>
</evidence>
<dbReference type="InterPro" id="IPR006963">
    <property type="entry name" value="Mopterin_OxRdtase_4Fe-4S_dom"/>
</dbReference>
<dbReference type="CDD" id="cd10551">
    <property type="entry name" value="PsrB"/>
    <property type="match status" value="1"/>
</dbReference>
<evidence type="ECO:0000256" key="3">
    <source>
        <dbReference type="ARBA" id="ARBA00023004"/>
    </source>
</evidence>
<dbReference type="EMBL" id="CP071793">
    <property type="protein sequence ID" value="QTD53977.1"/>
    <property type="molecule type" value="Genomic_DNA"/>
</dbReference>
<dbReference type="Gene3D" id="3.40.50.740">
    <property type="match status" value="1"/>
</dbReference>
<evidence type="ECO:0000313" key="7">
    <source>
        <dbReference type="EMBL" id="QTD53977.1"/>
    </source>
</evidence>
<dbReference type="PANTHER" id="PTHR43177:SF3">
    <property type="entry name" value="PROTEIN NRFC HOMOLOG"/>
    <property type="match status" value="1"/>
</dbReference>
<dbReference type="Gene3D" id="3.40.228.10">
    <property type="entry name" value="Dimethylsulfoxide Reductase, domain 2"/>
    <property type="match status" value="1"/>
</dbReference>
<dbReference type="PANTHER" id="PTHR43177">
    <property type="entry name" value="PROTEIN NRFC"/>
    <property type="match status" value="1"/>
</dbReference>
<dbReference type="GO" id="GO:0046872">
    <property type="term" value="F:metal ion binding"/>
    <property type="evidence" value="ECO:0007669"/>
    <property type="project" value="UniProtKB-KW"/>
</dbReference>
<dbReference type="PROSITE" id="PS51379">
    <property type="entry name" value="4FE4S_FER_2"/>
    <property type="match status" value="2"/>
</dbReference>